<feature type="signal peptide" evidence="1">
    <location>
        <begin position="1"/>
        <end position="28"/>
    </location>
</feature>
<evidence type="ECO:0000313" key="2">
    <source>
        <dbReference type="EMBL" id="MCL6229456.1"/>
    </source>
</evidence>
<feature type="chain" id="PRO_5045838704" evidence="1">
    <location>
        <begin position="29"/>
        <end position="541"/>
    </location>
</feature>
<dbReference type="Proteomes" id="UP001523003">
    <property type="component" value="Unassembled WGS sequence"/>
</dbReference>
<dbReference type="NCBIfam" id="TIGR01414">
    <property type="entry name" value="autotrans_barl"/>
    <property type="match status" value="1"/>
</dbReference>
<dbReference type="EMBL" id="JAMCOF010000003">
    <property type="protein sequence ID" value="MCL6229456.1"/>
    <property type="molecule type" value="Genomic_DNA"/>
</dbReference>
<evidence type="ECO:0000256" key="1">
    <source>
        <dbReference type="SAM" id="SignalP"/>
    </source>
</evidence>
<keyword evidence="3" id="KW-1185">Reference proteome</keyword>
<dbReference type="InterPro" id="IPR006315">
    <property type="entry name" value="OM_autotransptr_brl_dom"/>
</dbReference>
<feature type="non-terminal residue" evidence="2">
    <location>
        <position position="541"/>
    </location>
</feature>
<dbReference type="Gene3D" id="2.160.20.20">
    <property type="match status" value="1"/>
</dbReference>
<reference evidence="2 3" key="1">
    <citation type="submission" date="2022-05" db="EMBL/GenBank/DDBJ databases">
        <title>Description of the Bartonella bilalgolemii sp. nov. Isolated from Apodemus uralensis (Pallas 1811).</title>
        <authorList>
            <person name="Zgheib R."/>
            <person name="Celebi B."/>
        </authorList>
    </citation>
    <scope>NUCLEOTIDE SEQUENCE [LARGE SCALE GENOMIC DNA]</scope>
    <source>
        <strain evidence="2 3">G70</strain>
    </source>
</reference>
<sequence>MNFKYIKCMLVCSTFINLGMFSHTTANSQESKINGVIYENFSIEADNTETVIEKGTIKPTDYKTAVLLKGKGNRFRLGDVRVESEYTALSAMKANNVIVMEKGSIINKNGASAEAYGLNSMIELGNVQIESGVTALYTGNNATITMKKGLITAQSFAVQAAGYNSVIKLGDIQIQGKTGGIHANNNSIVTMEKGSIKGQTGIHIENGSMIEVNNVQIEAEREGVSILTGGTFMMNKGFIKAKGEGVGIYRYVDFAIDRKLLGILQKRTEIRLTDVRIESETAGIIASSSTNLINFNLKNSEIHSNVLIEGKYPLQNFTLNADHSILEGGALVDVSESLTVVFNLSNGTVWTPKISKKEITRINNTSIHTCSTSSVSMLNLDNSSIVFDKPTDDQYQVLHVGLAIEKAEGPAIVANDPATVYNAKGDAKIYFNTEWSNGLKTKEQKTDRLVINGSALGTTTVYVNGIKGKTQTTENTSIPAKERGVSLIQVSGKANEDSFKLANGYTTINNSPYKYTLNAYGPQASSHGEDQSMFGENQTYW</sequence>
<dbReference type="RefSeq" id="WP_249675695.1">
    <property type="nucleotide sequence ID" value="NZ_JAMCOF010000003.1"/>
</dbReference>
<dbReference type="SUPFAM" id="SSF51126">
    <property type="entry name" value="Pectin lyase-like"/>
    <property type="match status" value="1"/>
</dbReference>
<evidence type="ECO:0000313" key="3">
    <source>
        <dbReference type="Proteomes" id="UP001523003"/>
    </source>
</evidence>
<dbReference type="InterPro" id="IPR011050">
    <property type="entry name" value="Pectin_lyase_fold/virulence"/>
</dbReference>
<dbReference type="InterPro" id="IPR012332">
    <property type="entry name" value="Autotransporter_pectin_lyase_C"/>
</dbReference>
<proteinExistence type="predicted"/>
<organism evidence="2 3">
    <name type="scientific">Bartonella bilalgolemii</name>
    <dbReference type="NCBI Taxonomy" id="2942911"/>
    <lineage>
        <taxon>Bacteria</taxon>
        <taxon>Pseudomonadati</taxon>
        <taxon>Pseudomonadota</taxon>
        <taxon>Alphaproteobacteria</taxon>
        <taxon>Hyphomicrobiales</taxon>
        <taxon>Bartonellaceae</taxon>
        <taxon>Bartonella</taxon>
    </lineage>
</organism>
<gene>
    <name evidence="2" type="ORF">M4Z11_02345</name>
</gene>
<keyword evidence="1" id="KW-0732">Signal</keyword>
<name>A0ABT0P7L4_9HYPH</name>
<comment type="caution">
    <text evidence="2">The sequence shown here is derived from an EMBL/GenBank/DDBJ whole genome shotgun (WGS) entry which is preliminary data.</text>
</comment>
<protein>
    <submittedName>
        <fullName evidence="2">Autotransporter outer membrane beta-barrel domain-containing protein</fullName>
    </submittedName>
</protein>
<accession>A0ABT0P7L4</accession>